<organism evidence="1 2">
    <name type="scientific">Aristaeella lactis</name>
    <dbReference type="NCBI Taxonomy" id="3046383"/>
    <lineage>
        <taxon>Bacteria</taxon>
        <taxon>Bacillati</taxon>
        <taxon>Bacillota</taxon>
        <taxon>Clostridia</taxon>
        <taxon>Eubacteriales</taxon>
        <taxon>Aristaeellaceae</taxon>
        <taxon>Aristaeella</taxon>
    </lineage>
</organism>
<evidence type="ECO:0000313" key="2">
    <source>
        <dbReference type="Proteomes" id="UP000192328"/>
    </source>
</evidence>
<protein>
    <submittedName>
        <fullName evidence="1">5-methyltetrahydrofolate--homocysteine methyltransferase</fullName>
    </submittedName>
</protein>
<sequence>MKLKELLRKGPFFLDGGMGTLLQARGLKPGEAPERWGMLHPDVITDIQRTYYEAGSDMVLTNTFGVHPLRYDLAECEEMIRTAVACADKARKAVGDGKERFIALDIGPCGQLLKPLGNLPFEEAVQGFAEVVRIGSKYGVDCVFIETMNDGAEARAALLAAKENCDLPVLVSCAYGADGKLMTGGTPESVVAMLEGLGADAVGVNCSLGPDALAPIVERYLEAASVPVLMKPNAGLPQEKDGKTIYNVGPEEFSAQIIPLIEKGLRIIGGCCGTTPDFIRAVKSASEGMIPGPIEPKERTVIASRGQIIELGKNPVIIGERINPTGKKRLRKALEEGDMAYVLNEAIVQEEHGAEVLDVNVGTPGVDEPALLEQAVQELQAVTDLPLQLDTSDPEAMRRALRVYNGKALINSVNGKQEVMDAIFPLVQKYGGAVVALTLDEGGIPGTAEGRLAIAERILKEAEKYGIRPKDILFDTLTMTVSTDGNAAKVTLDALKMIREKTGCGTVLGVSNVSFGLPVREVLGSVFLTLALERGLSGAIMNPLNERMMGAMISFRTLTGRDENCAAYIKYANDLPTMQAVAPTAGTGPAKETEAKGLRRAVVKGLCKEAANLTRTALEEGRDSLDLVKEEIIPALDEVGQGFEAKKIFLPQLMMSAEAAEAAVAEIKKKAGNRDAQESKGTVVLATVKGDIHDIGKNIVKLLLENYGFTVADLGKDVPPETVLEAVERLHAPICGLSALMTTTVPAMAETVALVHEKAPWCRVMVGGAVLTEEYARDIGADGYGKDAMASVRLAERFMQEQA</sequence>
<keyword evidence="1" id="KW-0808">Transferase</keyword>
<gene>
    <name evidence="1" type="ORF">SAMN06297397_2218</name>
</gene>
<dbReference type="Proteomes" id="UP000192328">
    <property type="component" value="Unassembled WGS sequence"/>
</dbReference>
<proteinExistence type="predicted"/>
<evidence type="ECO:0000313" key="1">
    <source>
        <dbReference type="EMBL" id="SMC72887.1"/>
    </source>
</evidence>
<accession>A0AC61PMZ5</accession>
<name>A0AC61PMZ5_9FIRM</name>
<keyword evidence="1" id="KW-0489">Methyltransferase</keyword>
<keyword evidence="2" id="KW-1185">Reference proteome</keyword>
<dbReference type="EMBL" id="FWXZ01000004">
    <property type="protein sequence ID" value="SMC72887.1"/>
    <property type="molecule type" value="Genomic_DNA"/>
</dbReference>
<reference evidence="1" key="1">
    <citation type="submission" date="2017-04" db="EMBL/GenBank/DDBJ databases">
        <authorList>
            <person name="Varghese N."/>
            <person name="Submissions S."/>
        </authorList>
    </citation>
    <scope>NUCLEOTIDE SEQUENCE</scope>
    <source>
        <strain evidence="1">WTE2008</strain>
    </source>
</reference>
<comment type="caution">
    <text evidence="1">The sequence shown here is derived from an EMBL/GenBank/DDBJ whole genome shotgun (WGS) entry which is preliminary data.</text>
</comment>